<dbReference type="AlphaFoldDB" id="A0A1V1P7D2"/>
<dbReference type="Gene3D" id="2.60.40.680">
    <property type="match status" value="1"/>
</dbReference>
<dbReference type="PANTHER" id="PTHR24104:SF25">
    <property type="entry name" value="PROTEIN LIN-41"/>
    <property type="match status" value="1"/>
</dbReference>
<dbReference type="InterPro" id="IPR008965">
    <property type="entry name" value="CBM2/CBM3_carb-bd_dom_sf"/>
</dbReference>
<dbReference type="PROSITE" id="PS51125">
    <property type="entry name" value="NHL"/>
    <property type="match status" value="3"/>
</dbReference>
<feature type="repeat" description="NHL" evidence="2">
    <location>
        <begin position="324"/>
        <end position="352"/>
    </location>
</feature>
<proteinExistence type="predicted"/>
<feature type="domain" description="Cohesin" evidence="3">
    <location>
        <begin position="31"/>
        <end position="98"/>
    </location>
</feature>
<organism evidence="4 5">
    <name type="scientific">Candidatus Magnetoglobus multicellularis str. Araruama</name>
    <dbReference type="NCBI Taxonomy" id="890399"/>
    <lineage>
        <taxon>Bacteria</taxon>
        <taxon>Pseudomonadati</taxon>
        <taxon>Thermodesulfobacteriota</taxon>
        <taxon>Desulfobacteria</taxon>
        <taxon>Desulfobacterales</taxon>
        <taxon>Desulfobacteraceae</taxon>
        <taxon>Candidatus Magnetoglobus</taxon>
    </lineage>
</organism>
<comment type="caution">
    <text evidence="4">The sequence shown here is derived from an EMBL/GenBank/DDBJ whole genome shotgun (WGS) entry which is preliminary data.</text>
</comment>
<dbReference type="SUPFAM" id="SSF101898">
    <property type="entry name" value="NHL repeat"/>
    <property type="match status" value="1"/>
</dbReference>
<dbReference type="InterPro" id="IPR001258">
    <property type="entry name" value="NHL_repeat"/>
</dbReference>
<dbReference type="CDD" id="cd08547">
    <property type="entry name" value="Type_II_cohesin"/>
    <property type="match status" value="1"/>
</dbReference>
<dbReference type="EMBL" id="ATBP01000384">
    <property type="protein sequence ID" value="ETR70693.1"/>
    <property type="molecule type" value="Genomic_DNA"/>
</dbReference>
<dbReference type="Gene3D" id="2.120.10.30">
    <property type="entry name" value="TolB, C-terminal domain"/>
    <property type="match status" value="2"/>
</dbReference>
<sequence>MKQKRKCIWIMLIIINSIHIPDLQAELLIVHNQKSHIGDQVTIDVSISNAANTVGAMGFDICFDPDILEYIDFVPGPFLEKYAFFDISIVDDGCIRMGAIERFDPIQPHQSGILFHLIFQNIDYGHSDIEILHLKDDIHSWKVQAGEFQSNDFPKPEKNTICYKFDQLWPALKQPWYFYHPMDIAVDLQGFVYIADTWNDRIQKYSSSGHFVTKWGVNGNAEGHFQTPISIATYQSRNDTYVFVVDQHNHRIQKFTGDGKFVDTWGSYGSEKGQFQSPSGIAIDLNGFVYVADTGNSRIQKFTQNGQWYQEWRSDSNTNNKMLSPHSLAIDRSQRVYVTDVESQSVITFSSNGKMIHYWDHWQTDRDEFFFSHRVLK</sequence>
<evidence type="ECO:0000256" key="2">
    <source>
        <dbReference type="PROSITE-ProRule" id="PRU00504"/>
    </source>
</evidence>
<dbReference type="SUPFAM" id="SSF49384">
    <property type="entry name" value="Carbohydrate-binding domain"/>
    <property type="match status" value="1"/>
</dbReference>
<name>A0A1V1P7D2_9BACT</name>
<reference evidence="5" key="1">
    <citation type="submission" date="2012-11" db="EMBL/GenBank/DDBJ databases">
        <authorList>
            <person name="Lucero-Rivera Y.E."/>
            <person name="Tovar-Ramirez D."/>
        </authorList>
    </citation>
    <scope>NUCLEOTIDE SEQUENCE [LARGE SCALE GENOMIC DNA]</scope>
    <source>
        <strain evidence="5">Araruama</strain>
    </source>
</reference>
<feature type="repeat" description="NHL" evidence="2">
    <location>
        <begin position="178"/>
        <end position="208"/>
    </location>
</feature>
<dbReference type="GO" id="GO:0008270">
    <property type="term" value="F:zinc ion binding"/>
    <property type="evidence" value="ECO:0007669"/>
    <property type="project" value="UniProtKB-KW"/>
</dbReference>
<dbReference type="GO" id="GO:0030246">
    <property type="term" value="F:carbohydrate binding"/>
    <property type="evidence" value="ECO:0007669"/>
    <property type="project" value="InterPro"/>
</dbReference>
<evidence type="ECO:0000256" key="1">
    <source>
        <dbReference type="ARBA" id="ARBA00022737"/>
    </source>
</evidence>
<evidence type="ECO:0000259" key="3">
    <source>
        <dbReference type="Pfam" id="PF00963"/>
    </source>
</evidence>
<dbReference type="PANTHER" id="PTHR24104">
    <property type="entry name" value="E3 UBIQUITIN-PROTEIN LIGASE NHLRC1-RELATED"/>
    <property type="match status" value="1"/>
</dbReference>
<dbReference type="GO" id="GO:0000272">
    <property type="term" value="P:polysaccharide catabolic process"/>
    <property type="evidence" value="ECO:0007669"/>
    <property type="project" value="InterPro"/>
</dbReference>
<protein>
    <submittedName>
        <fullName evidence="4">NHL repeat containing protein</fullName>
    </submittedName>
</protein>
<dbReference type="Proteomes" id="UP000189670">
    <property type="component" value="Unassembled WGS sequence"/>
</dbReference>
<dbReference type="InterPro" id="IPR002102">
    <property type="entry name" value="Cohesin_dom"/>
</dbReference>
<keyword evidence="1" id="KW-0677">Repeat</keyword>
<gene>
    <name evidence="4" type="ORF">OMM_03053</name>
</gene>
<feature type="repeat" description="NHL" evidence="2">
    <location>
        <begin position="266"/>
        <end position="305"/>
    </location>
</feature>
<dbReference type="Pfam" id="PF01436">
    <property type="entry name" value="NHL"/>
    <property type="match status" value="1"/>
</dbReference>
<accession>A0A1V1P7D2</accession>
<evidence type="ECO:0000313" key="5">
    <source>
        <dbReference type="Proteomes" id="UP000189670"/>
    </source>
</evidence>
<dbReference type="InterPro" id="IPR050952">
    <property type="entry name" value="TRIM-NHL_E3_ligases"/>
</dbReference>
<evidence type="ECO:0000313" key="4">
    <source>
        <dbReference type="EMBL" id="ETR70693.1"/>
    </source>
</evidence>
<dbReference type="InterPro" id="IPR011042">
    <property type="entry name" value="6-blade_b-propeller_TolB-like"/>
</dbReference>
<dbReference type="Pfam" id="PF00963">
    <property type="entry name" value="Cohesin"/>
    <property type="match status" value="1"/>
</dbReference>